<organism evidence="2 3">
    <name type="scientific">Marasmius crinis-equi</name>
    <dbReference type="NCBI Taxonomy" id="585013"/>
    <lineage>
        <taxon>Eukaryota</taxon>
        <taxon>Fungi</taxon>
        <taxon>Dikarya</taxon>
        <taxon>Basidiomycota</taxon>
        <taxon>Agaricomycotina</taxon>
        <taxon>Agaricomycetes</taxon>
        <taxon>Agaricomycetidae</taxon>
        <taxon>Agaricales</taxon>
        <taxon>Marasmiineae</taxon>
        <taxon>Marasmiaceae</taxon>
        <taxon>Marasmius</taxon>
    </lineage>
</organism>
<sequence length="316" mass="35873">MTVKAASRLQKFRSITSTATISFLRRFEATRQKNITGMRKELAEYLSQHYNSVQAAHPHEGRRRWQLRVLDQFWASNPAPPSSAAQDVEIATEDEDPFDSVISNVAGGVALRTDFTDEDAWRSFHERLKEAQKEMTGDENPQASSSTTATTDTTNDTENPEDEDEDSDEEEGMIIKVVNPEMPEERALFENISNLTALRLFNDVDIRPSPALPQGTKRISPPHRLVDRSGWQEIYTGLNLWIYDKQSNADKSVRLVSLEGDVYGTATGDSWRAQVSHIYELQVNMLTGMKINFGGMDRWDYSERKRNLDEALIPIT</sequence>
<protein>
    <submittedName>
        <fullName evidence="2">Uncharacterized protein</fullName>
    </submittedName>
</protein>
<reference evidence="2 3" key="1">
    <citation type="submission" date="2024-02" db="EMBL/GenBank/DDBJ databases">
        <title>A draft genome for the cacao thread blight pathogen Marasmius crinis-equi.</title>
        <authorList>
            <person name="Cohen S.P."/>
            <person name="Baruah I.K."/>
            <person name="Amoako-Attah I."/>
            <person name="Bukari Y."/>
            <person name="Meinhardt L.W."/>
            <person name="Bailey B.A."/>
        </authorList>
    </citation>
    <scope>NUCLEOTIDE SEQUENCE [LARGE SCALE GENOMIC DNA]</scope>
    <source>
        <strain evidence="2 3">GH-76</strain>
    </source>
</reference>
<name>A0ABR3G2B0_9AGAR</name>
<feature type="compositionally biased region" description="Low complexity" evidence="1">
    <location>
        <begin position="143"/>
        <end position="157"/>
    </location>
</feature>
<feature type="compositionally biased region" description="Acidic residues" evidence="1">
    <location>
        <begin position="158"/>
        <end position="171"/>
    </location>
</feature>
<gene>
    <name evidence="2" type="ORF">V5O48_000186</name>
</gene>
<dbReference type="Proteomes" id="UP001465976">
    <property type="component" value="Unassembled WGS sequence"/>
</dbReference>
<evidence type="ECO:0000313" key="2">
    <source>
        <dbReference type="EMBL" id="KAL0581818.1"/>
    </source>
</evidence>
<evidence type="ECO:0000256" key="1">
    <source>
        <dbReference type="SAM" id="MobiDB-lite"/>
    </source>
</evidence>
<keyword evidence="3" id="KW-1185">Reference proteome</keyword>
<proteinExistence type="predicted"/>
<accession>A0ABR3G2B0</accession>
<comment type="caution">
    <text evidence="2">The sequence shown here is derived from an EMBL/GenBank/DDBJ whole genome shotgun (WGS) entry which is preliminary data.</text>
</comment>
<dbReference type="EMBL" id="JBAHYK010000003">
    <property type="protein sequence ID" value="KAL0581818.1"/>
    <property type="molecule type" value="Genomic_DNA"/>
</dbReference>
<evidence type="ECO:0000313" key="3">
    <source>
        <dbReference type="Proteomes" id="UP001465976"/>
    </source>
</evidence>
<feature type="region of interest" description="Disordered" evidence="1">
    <location>
        <begin position="131"/>
        <end position="171"/>
    </location>
</feature>